<keyword evidence="2" id="KW-1185">Reference proteome</keyword>
<protein>
    <submittedName>
        <fullName evidence="1">Uncharacterized protein</fullName>
    </submittedName>
</protein>
<sequence>MSHKTFRKLFKKELIEKMQALGYRQFPRRYELYFIKDLKNGFYTMVYITFNRFDADEFTGELYLSLYPSDLYVYPSDYGTFYRRRVGDFLLKEERQMLLNPYLQNIENVGGAAWWYASDCEGLDNFIEALKISEPRFLAQKGIEQAVLNNKKLRQLYQKLILEIIHLATEPNNQIEMELVAQPKTDPFKIGMQWFRAAEIYMHQRGYGKIKKSQLENFASEAYMTYYYQQLNGDYNPVLLESYEPYE</sequence>
<dbReference type="PATRIC" id="fig|67855.3.peg.2565"/>
<evidence type="ECO:0000313" key="1">
    <source>
        <dbReference type="EMBL" id="KMK50532.1"/>
    </source>
</evidence>
<name>A0A0J5S0Z8_9PAST</name>
<organism evidence="1 2">
    <name type="scientific">Muribacter muris</name>
    <dbReference type="NCBI Taxonomy" id="67855"/>
    <lineage>
        <taxon>Bacteria</taxon>
        <taxon>Pseudomonadati</taxon>
        <taxon>Pseudomonadota</taxon>
        <taxon>Gammaproteobacteria</taxon>
        <taxon>Pasteurellales</taxon>
        <taxon>Pasteurellaceae</taxon>
        <taxon>Muribacter</taxon>
    </lineage>
</organism>
<evidence type="ECO:0000313" key="2">
    <source>
        <dbReference type="Proteomes" id="UP000036270"/>
    </source>
</evidence>
<reference evidence="1 2" key="1">
    <citation type="submission" date="2014-12" db="EMBL/GenBank/DDBJ databases">
        <title>Reclassification of Actinobacillus muris as Muribacter muris.</title>
        <authorList>
            <person name="Christensen H."/>
            <person name="Nicklas W."/>
            <person name="Bisgaard M."/>
        </authorList>
    </citation>
    <scope>NUCLEOTIDE SEQUENCE [LARGE SCALE GENOMIC DNA]</scope>
    <source>
        <strain evidence="1 2">Ackerman80-443D</strain>
    </source>
</reference>
<dbReference type="EMBL" id="JWIZ01000094">
    <property type="protein sequence ID" value="KMK50532.1"/>
    <property type="molecule type" value="Genomic_DNA"/>
</dbReference>
<gene>
    <name evidence="1" type="ORF">RO21_11375</name>
</gene>
<comment type="caution">
    <text evidence="1">The sequence shown here is derived from an EMBL/GenBank/DDBJ whole genome shotgun (WGS) entry which is preliminary data.</text>
</comment>
<accession>A0A0J5S0Z8</accession>
<dbReference type="RefSeq" id="WP_047977896.1">
    <property type="nucleotide sequence ID" value="NZ_JWIZ01000094.1"/>
</dbReference>
<proteinExistence type="predicted"/>
<dbReference type="AlphaFoldDB" id="A0A0J5S0Z8"/>
<dbReference type="Proteomes" id="UP000036270">
    <property type="component" value="Unassembled WGS sequence"/>
</dbReference>